<dbReference type="RefSeq" id="WP_108527578.1">
    <property type="nucleotide sequence ID" value="NZ_MUXF01000008.1"/>
</dbReference>
<evidence type="ECO:0000313" key="1">
    <source>
        <dbReference type="EMBL" id="PUE66746.1"/>
    </source>
</evidence>
<dbReference type="InterPro" id="IPR016913">
    <property type="entry name" value="UCP029215"/>
</dbReference>
<dbReference type="Proteomes" id="UP000251311">
    <property type="component" value="Unassembled WGS sequence"/>
</dbReference>
<gene>
    <name evidence="1" type="ORF">B0175_05110</name>
</gene>
<sequence length="376" mass="42772">MFQIKKEDGLYFVYKDSQKISIGFKDEGMAQKEVLNLSKDCPCPFKDKMFTQEVSFIDSLNTEKRTVISIRDGVQEYLGLELGLEPFDKVFKIYRSPETIRELKDKLVGIPLIENHIEPKGDIDESLKKGNILNSEEIENIDNSLDSTLAIRNEITLFKDKLEFNHKQLSLGYTAKTVPSAEYDFEQLNINPHHLGIVEAGRCGGVCKFKDEKGVKPMDLNELLAKLKEALVNASDADKAMILEAMDSIIPKVAKSDPVEMEKKFEDAKKIAGDDAIKKFMDSQVYKDAMLHYGNDRASIIGKAKNFLDEKYDFKTKSNETIMSDVIKAEYPTESFKDAEIGVAFKLLKEREQQVSTIEFKDSKDEIIKAFDKEIK</sequence>
<name>A0ABX5JHM7_9BACT</name>
<evidence type="ECO:0008006" key="3">
    <source>
        <dbReference type="Google" id="ProtNLM"/>
    </source>
</evidence>
<accession>A0ABX5JHM7</accession>
<comment type="caution">
    <text evidence="1">The sequence shown here is derived from an EMBL/GenBank/DDBJ whole genome shotgun (WGS) entry which is preliminary data.</text>
</comment>
<dbReference type="EMBL" id="MUXF01000008">
    <property type="protein sequence ID" value="PUE66746.1"/>
    <property type="molecule type" value="Genomic_DNA"/>
</dbReference>
<evidence type="ECO:0000313" key="2">
    <source>
        <dbReference type="Proteomes" id="UP000251311"/>
    </source>
</evidence>
<proteinExistence type="predicted"/>
<protein>
    <recommendedName>
        <fullName evidence="3">DUF2213 domain-containing protein</fullName>
    </recommendedName>
</protein>
<dbReference type="Pfam" id="PF09979">
    <property type="entry name" value="DUF2213"/>
    <property type="match status" value="1"/>
</dbReference>
<organism evidence="1 2">
    <name type="scientific">Arcobacter lacus</name>
    <dbReference type="NCBI Taxonomy" id="1912876"/>
    <lineage>
        <taxon>Bacteria</taxon>
        <taxon>Pseudomonadati</taxon>
        <taxon>Campylobacterota</taxon>
        <taxon>Epsilonproteobacteria</taxon>
        <taxon>Campylobacterales</taxon>
        <taxon>Arcobacteraceae</taxon>
        <taxon>Arcobacter</taxon>
    </lineage>
</organism>
<keyword evidence="2" id="KW-1185">Reference proteome</keyword>
<reference evidence="1 2" key="1">
    <citation type="submission" date="2017-02" db="EMBL/GenBank/DDBJ databases">
        <title>Arcobacter lacus sp. nov., a new species isolated from reclaimed water.</title>
        <authorList>
            <person name="Figueras M.J."/>
            <person name="Perez-Cataluna A."/>
            <person name="Salas-Masso N."/>
        </authorList>
    </citation>
    <scope>NUCLEOTIDE SEQUENCE [LARGE SCALE GENOMIC DNA]</scope>
    <source>
        <strain evidence="1 2">RW43-9</strain>
    </source>
</reference>